<dbReference type="EMBL" id="AP024355">
    <property type="protein sequence ID" value="BCR04886.1"/>
    <property type="molecule type" value="Genomic_DNA"/>
</dbReference>
<evidence type="ECO:0000256" key="3">
    <source>
        <dbReference type="ARBA" id="ARBA00022692"/>
    </source>
</evidence>
<keyword evidence="10" id="KW-1185">Reference proteome</keyword>
<dbReference type="PANTHER" id="PTHR40060:SF1">
    <property type="entry name" value="UPF0316 PROTEIN YEBE"/>
    <property type="match status" value="1"/>
</dbReference>
<evidence type="ECO:0000256" key="5">
    <source>
        <dbReference type="ARBA" id="ARBA00023136"/>
    </source>
</evidence>
<organism evidence="9 10">
    <name type="scientific">Desulfuromonas versatilis</name>
    <dbReference type="NCBI Taxonomy" id="2802975"/>
    <lineage>
        <taxon>Bacteria</taxon>
        <taxon>Pseudomonadati</taxon>
        <taxon>Thermodesulfobacteriota</taxon>
        <taxon>Desulfuromonadia</taxon>
        <taxon>Desulfuromonadales</taxon>
        <taxon>Desulfuromonadaceae</taxon>
        <taxon>Desulfuromonas</taxon>
    </lineage>
</organism>
<evidence type="ECO:0000256" key="6">
    <source>
        <dbReference type="HAMAP-Rule" id="MF_01515"/>
    </source>
</evidence>
<feature type="domain" description="DUF2179" evidence="7">
    <location>
        <begin position="123"/>
        <end position="175"/>
    </location>
</feature>
<dbReference type="CDD" id="cd16381">
    <property type="entry name" value="YitT_C_like_1"/>
    <property type="match status" value="1"/>
</dbReference>
<dbReference type="PANTHER" id="PTHR40060">
    <property type="entry name" value="UPF0316 PROTEIN YEBE"/>
    <property type="match status" value="1"/>
</dbReference>
<feature type="domain" description="DUF5698" evidence="8">
    <location>
        <begin position="33"/>
        <end position="89"/>
    </location>
</feature>
<dbReference type="InterPro" id="IPR022930">
    <property type="entry name" value="UPF0316"/>
</dbReference>
<feature type="transmembrane region" description="Helical" evidence="6">
    <location>
        <begin position="72"/>
        <end position="92"/>
    </location>
</feature>
<evidence type="ECO:0000256" key="2">
    <source>
        <dbReference type="ARBA" id="ARBA00022475"/>
    </source>
</evidence>
<keyword evidence="4 6" id="KW-1133">Transmembrane helix</keyword>
<evidence type="ECO:0000313" key="9">
    <source>
        <dbReference type="EMBL" id="BCR04886.1"/>
    </source>
</evidence>
<reference evidence="9 10" key="1">
    <citation type="journal article" date="2016" name="C (Basel)">
        <title>Selective Growth of and Electricity Production by Marine Exoelectrogenic Bacteria in Self-Aggregated Hydrogel of Microbially Reduced Graphene Oxide.</title>
        <authorList>
            <person name="Yoshida N."/>
            <person name="Goto Y."/>
            <person name="Miyata Y."/>
        </authorList>
    </citation>
    <scope>NUCLEOTIDE SEQUENCE [LARGE SCALE GENOMIC DNA]</scope>
    <source>
        <strain evidence="9 10">NIT-T3</strain>
    </source>
</reference>
<protein>
    <recommendedName>
        <fullName evidence="6">UPF0316 protein DESUT3_19550</fullName>
    </recommendedName>
</protein>
<feature type="transmembrane region" description="Helical" evidence="6">
    <location>
        <begin position="12"/>
        <end position="34"/>
    </location>
</feature>
<comment type="similarity">
    <text evidence="6">Belongs to the UPF0316 family.</text>
</comment>
<keyword evidence="5 6" id="KW-0472">Membrane</keyword>
<evidence type="ECO:0000256" key="4">
    <source>
        <dbReference type="ARBA" id="ARBA00022989"/>
    </source>
</evidence>
<evidence type="ECO:0000256" key="1">
    <source>
        <dbReference type="ARBA" id="ARBA00004651"/>
    </source>
</evidence>
<dbReference type="Pfam" id="PF18955">
    <property type="entry name" value="DUF5698"/>
    <property type="match status" value="1"/>
</dbReference>
<name>A0ABN6E161_9BACT</name>
<dbReference type="InterPro" id="IPR044035">
    <property type="entry name" value="DUF5698"/>
</dbReference>
<proteinExistence type="inferred from homology"/>
<dbReference type="NCBIfam" id="NF003191">
    <property type="entry name" value="PRK04164.1-2"/>
    <property type="match status" value="1"/>
</dbReference>
<dbReference type="Proteomes" id="UP001319827">
    <property type="component" value="Chromosome"/>
</dbReference>
<gene>
    <name evidence="9" type="ORF">DESUT3_19550</name>
</gene>
<accession>A0ABN6E161</accession>
<reference evidence="9 10" key="2">
    <citation type="journal article" date="2021" name="Int. J. Syst. Evol. Microbiol.">
        <title>Isolation and Polyphasic Characterization of Desulfuromonas versatilis sp. Nov., an Electrogenic Bacteria Capable of Versatile Metabolism Isolated from a Graphene Oxide-Reducing Enrichment Culture.</title>
        <authorList>
            <person name="Xie L."/>
            <person name="Yoshida N."/>
            <person name="Ishii S."/>
            <person name="Meng L."/>
        </authorList>
    </citation>
    <scope>NUCLEOTIDE SEQUENCE [LARGE SCALE GENOMIC DNA]</scope>
    <source>
        <strain evidence="9 10">NIT-T3</strain>
    </source>
</reference>
<evidence type="ECO:0000259" key="7">
    <source>
        <dbReference type="Pfam" id="PF10035"/>
    </source>
</evidence>
<comment type="subcellular location">
    <subcellularLocation>
        <location evidence="1 6">Cell membrane</location>
        <topology evidence="1 6">Multi-pass membrane protein</topology>
    </subcellularLocation>
</comment>
<dbReference type="InterPro" id="IPR019264">
    <property type="entry name" value="DUF2179"/>
</dbReference>
<evidence type="ECO:0000313" key="10">
    <source>
        <dbReference type="Proteomes" id="UP001319827"/>
    </source>
</evidence>
<keyword evidence="3 6" id="KW-0812">Transmembrane</keyword>
<dbReference type="Pfam" id="PF10035">
    <property type="entry name" value="DUF2179"/>
    <property type="match status" value="1"/>
</dbReference>
<feature type="transmembrane region" description="Helical" evidence="6">
    <location>
        <begin position="46"/>
        <end position="66"/>
    </location>
</feature>
<keyword evidence="2 6" id="KW-1003">Cell membrane</keyword>
<dbReference type="RefSeq" id="WP_221252327.1">
    <property type="nucleotide sequence ID" value="NZ_AP024355.1"/>
</dbReference>
<evidence type="ECO:0000259" key="8">
    <source>
        <dbReference type="Pfam" id="PF18955"/>
    </source>
</evidence>
<dbReference type="HAMAP" id="MF_01515">
    <property type="entry name" value="UPF0316"/>
    <property type="match status" value="1"/>
</dbReference>
<sequence>MLTSSVVEPGFLSMLAVPLLVFIARILDVSIGTLRITFISRGLKALAAPLGFVESLIWVLAISQVMQHLHNWGTYLAFALGFGAGNYVGLLLEERLAVGNLIIRTIAHDEAPGLAAALWKAGFGVTSVDARGQTGPVKVIFTVAKRRNLKNVINLIRQFNPDALYTIEDVRFFNGALRQLSQQRK</sequence>